<gene>
    <name evidence="2" type="ORF">ANN_16611</name>
</gene>
<proteinExistence type="predicted"/>
<dbReference type="Proteomes" id="UP001148838">
    <property type="component" value="Unassembled WGS sequence"/>
</dbReference>
<reference evidence="2 3" key="1">
    <citation type="journal article" date="2022" name="Allergy">
        <title>Genome assembly and annotation of Periplaneta americana reveal a comprehensive cockroach allergen profile.</title>
        <authorList>
            <person name="Wang L."/>
            <person name="Xiong Q."/>
            <person name="Saelim N."/>
            <person name="Wang L."/>
            <person name="Nong W."/>
            <person name="Wan A.T."/>
            <person name="Shi M."/>
            <person name="Liu X."/>
            <person name="Cao Q."/>
            <person name="Hui J.H.L."/>
            <person name="Sookrung N."/>
            <person name="Leung T.F."/>
            <person name="Tungtrongchitr A."/>
            <person name="Tsui S.K.W."/>
        </authorList>
    </citation>
    <scope>NUCLEOTIDE SEQUENCE [LARGE SCALE GENOMIC DNA]</scope>
    <source>
        <strain evidence="2">PWHHKU_190912</strain>
    </source>
</reference>
<keyword evidence="3" id="KW-1185">Reference proteome</keyword>
<accession>A0ABQ8SRN5</accession>
<feature type="region of interest" description="Disordered" evidence="1">
    <location>
        <begin position="36"/>
        <end position="55"/>
    </location>
</feature>
<sequence>MPCPSQTSGFNVPNYVSCQHGVRAERGAAPGRAALLHLTSPSPPNKHALSDASLEARDNPTAILRYFDAGVNPH</sequence>
<dbReference type="EMBL" id="JAJSOF020000021">
    <property type="protein sequence ID" value="KAJ4436578.1"/>
    <property type="molecule type" value="Genomic_DNA"/>
</dbReference>
<name>A0ABQ8SRN5_PERAM</name>
<organism evidence="2 3">
    <name type="scientific">Periplaneta americana</name>
    <name type="common">American cockroach</name>
    <name type="synonym">Blatta americana</name>
    <dbReference type="NCBI Taxonomy" id="6978"/>
    <lineage>
        <taxon>Eukaryota</taxon>
        <taxon>Metazoa</taxon>
        <taxon>Ecdysozoa</taxon>
        <taxon>Arthropoda</taxon>
        <taxon>Hexapoda</taxon>
        <taxon>Insecta</taxon>
        <taxon>Pterygota</taxon>
        <taxon>Neoptera</taxon>
        <taxon>Polyneoptera</taxon>
        <taxon>Dictyoptera</taxon>
        <taxon>Blattodea</taxon>
        <taxon>Blattoidea</taxon>
        <taxon>Blattidae</taxon>
        <taxon>Blattinae</taxon>
        <taxon>Periplaneta</taxon>
    </lineage>
</organism>
<comment type="caution">
    <text evidence="2">The sequence shown here is derived from an EMBL/GenBank/DDBJ whole genome shotgun (WGS) entry which is preliminary data.</text>
</comment>
<evidence type="ECO:0000313" key="2">
    <source>
        <dbReference type="EMBL" id="KAJ4436578.1"/>
    </source>
</evidence>
<evidence type="ECO:0000313" key="3">
    <source>
        <dbReference type="Proteomes" id="UP001148838"/>
    </source>
</evidence>
<evidence type="ECO:0000256" key="1">
    <source>
        <dbReference type="SAM" id="MobiDB-lite"/>
    </source>
</evidence>
<protein>
    <submittedName>
        <fullName evidence="2">Uncharacterized protein</fullName>
    </submittedName>
</protein>